<sequence>MAAHVPSLVNNTKYIFTSFLISATFFLYVQVFINPLSLNLLLLIPIFLATYYFFNQPSRVYLVDFACHKPEPSYICTKEMFMERAKLTGFYTQESLELGRKIINRSGMGQKTYVPENILQTPPNCALFLARKETEKVIFGAIDKLFVKTGIETKDIGILIVNCSIFSPTPSFADMIVNRYKLGGNILCYNLSGMGCSAGVIAIDVAKRLLQAHPNSYALVVSTENGTSSMYWGNNPSMIVANCLFRMGGSAVLLSNHSSDRDRSKYQLIHTLRTHMGADDNSYQCVFQGEDEENKVGVALSKSLVDVAGEALKVNITLLGPLVLPISEKLKFLVTLVGRKLFKMKIKAYMPDFKLAFHHFCIHPGGRGVLDRIQKSLDLDDWYMEPSRMTLYRFGNTSSSSLWYELAYCEAKERIKKGDRIWQLAFGSGFKCNSAVWLALSDDIQAADNKNPWADEIHEFPIKVVS</sequence>
<organism evidence="1 2">
    <name type="scientific">Bauhinia variegata</name>
    <name type="common">Purple orchid tree</name>
    <name type="synonym">Phanera variegata</name>
    <dbReference type="NCBI Taxonomy" id="167791"/>
    <lineage>
        <taxon>Eukaryota</taxon>
        <taxon>Viridiplantae</taxon>
        <taxon>Streptophyta</taxon>
        <taxon>Embryophyta</taxon>
        <taxon>Tracheophyta</taxon>
        <taxon>Spermatophyta</taxon>
        <taxon>Magnoliopsida</taxon>
        <taxon>eudicotyledons</taxon>
        <taxon>Gunneridae</taxon>
        <taxon>Pentapetalae</taxon>
        <taxon>rosids</taxon>
        <taxon>fabids</taxon>
        <taxon>Fabales</taxon>
        <taxon>Fabaceae</taxon>
        <taxon>Cercidoideae</taxon>
        <taxon>Cercideae</taxon>
        <taxon>Bauhiniinae</taxon>
        <taxon>Bauhinia</taxon>
    </lineage>
</organism>
<accession>A0ACB9NPS6</accession>
<protein>
    <submittedName>
        <fullName evidence="1">Uncharacterized protein</fullName>
    </submittedName>
</protein>
<name>A0ACB9NPS6_BAUVA</name>
<evidence type="ECO:0000313" key="2">
    <source>
        <dbReference type="Proteomes" id="UP000828941"/>
    </source>
</evidence>
<keyword evidence="2" id="KW-1185">Reference proteome</keyword>
<dbReference type="EMBL" id="CM039431">
    <property type="protein sequence ID" value="KAI4338103.1"/>
    <property type="molecule type" value="Genomic_DNA"/>
</dbReference>
<proteinExistence type="predicted"/>
<gene>
    <name evidence="1" type="ORF">L6164_016455</name>
</gene>
<reference evidence="1 2" key="1">
    <citation type="journal article" date="2022" name="DNA Res.">
        <title>Chromosomal-level genome assembly of the orchid tree Bauhinia variegata (Leguminosae; Cercidoideae) supports the allotetraploid origin hypothesis of Bauhinia.</title>
        <authorList>
            <person name="Zhong Y."/>
            <person name="Chen Y."/>
            <person name="Zheng D."/>
            <person name="Pang J."/>
            <person name="Liu Y."/>
            <person name="Luo S."/>
            <person name="Meng S."/>
            <person name="Qian L."/>
            <person name="Wei D."/>
            <person name="Dai S."/>
            <person name="Zhou R."/>
        </authorList>
    </citation>
    <scope>NUCLEOTIDE SEQUENCE [LARGE SCALE GENOMIC DNA]</scope>
    <source>
        <strain evidence="1">BV-YZ2020</strain>
    </source>
</reference>
<evidence type="ECO:0000313" key="1">
    <source>
        <dbReference type="EMBL" id="KAI4338103.1"/>
    </source>
</evidence>
<comment type="caution">
    <text evidence="1">The sequence shown here is derived from an EMBL/GenBank/DDBJ whole genome shotgun (WGS) entry which is preliminary data.</text>
</comment>
<dbReference type="Proteomes" id="UP000828941">
    <property type="component" value="Chromosome 6"/>
</dbReference>